<evidence type="ECO:0000259" key="3">
    <source>
        <dbReference type="Pfam" id="PF07804"/>
    </source>
</evidence>
<dbReference type="PANTHER" id="PTHR37419">
    <property type="entry name" value="SERINE/THREONINE-PROTEIN KINASE TOXIN HIPA"/>
    <property type="match status" value="1"/>
</dbReference>
<evidence type="ECO:0000313" key="4">
    <source>
        <dbReference type="EMBL" id="KKM19581.1"/>
    </source>
</evidence>
<dbReference type="GO" id="GO:0005829">
    <property type="term" value="C:cytosol"/>
    <property type="evidence" value="ECO:0007669"/>
    <property type="project" value="TreeGrafter"/>
</dbReference>
<dbReference type="EMBL" id="LAZR01013954">
    <property type="protein sequence ID" value="KKM19581.1"/>
    <property type="molecule type" value="Genomic_DNA"/>
</dbReference>
<reference evidence="4" key="1">
    <citation type="journal article" date="2015" name="Nature">
        <title>Complex archaea that bridge the gap between prokaryotes and eukaryotes.</title>
        <authorList>
            <person name="Spang A."/>
            <person name="Saw J.H."/>
            <person name="Jorgensen S.L."/>
            <person name="Zaremba-Niedzwiedzka K."/>
            <person name="Martijn J."/>
            <person name="Lind A.E."/>
            <person name="van Eijk R."/>
            <person name="Schleper C."/>
            <person name="Guy L."/>
            <person name="Ettema T.J."/>
        </authorList>
    </citation>
    <scope>NUCLEOTIDE SEQUENCE</scope>
</reference>
<dbReference type="AlphaFoldDB" id="A0A0F9HVX4"/>
<feature type="domain" description="HipA-like C-terminal" evidence="3">
    <location>
        <begin position="93"/>
        <end position="241"/>
    </location>
</feature>
<dbReference type="InterPro" id="IPR012893">
    <property type="entry name" value="HipA-like_C"/>
</dbReference>
<protein>
    <recommendedName>
        <fullName evidence="3">HipA-like C-terminal domain-containing protein</fullName>
    </recommendedName>
</protein>
<name>A0A0F9HVX4_9ZZZZ</name>
<dbReference type="Gene3D" id="1.10.1070.20">
    <property type="match status" value="1"/>
</dbReference>
<keyword evidence="2" id="KW-0418">Kinase</keyword>
<accession>A0A0F9HVX4</accession>
<comment type="caution">
    <text evidence="4">The sequence shown here is derived from an EMBL/GenBank/DDBJ whole genome shotgun (WGS) entry which is preliminary data.</text>
</comment>
<organism evidence="4">
    <name type="scientific">marine sediment metagenome</name>
    <dbReference type="NCBI Taxonomy" id="412755"/>
    <lineage>
        <taxon>unclassified sequences</taxon>
        <taxon>metagenomes</taxon>
        <taxon>ecological metagenomes</taxon>
    </lineage>
</organism>
<dbReference type="GO" id="GO:0004674">
    <property type="term" value="F:protein serine/threonine kinase activity"/>
    <property type="evidence" value="ECO:0007669"/>
    <property type="project" value="TreeGrafter"/>
</dbReference>
<evidence type="ECO:0000256" key="1">
    <source>
        <dbReference type="ARBA" id="ARBA00022679"/>
    </source>
</evidence>
<sequence>MVQFDAKIIICYIDINYLKTLEYKMFCYCCKKEILRKDPILSGLHSECFIKWFGIKEEFSNIVVRNSYLGKEVFEKINSSFFHGKFRKYSGSLGGKNYILKVQQKDYPELPACEYLCNQIAQLLKIEVPQFYFIRFQNKLDTFVSKNFIQNIPNSSLIHIYHFLGDNSFDCETISQIIENKTNRLNDVEKFIQISLFDSLIGNHDRHGRNLALIQTPFGFQLAPAYDNPSYLAIEIKMLLGAIHEPKGTIATYHTNEPSLSDYVREWKRLKRQRVVEKFKTLVLKSKSRIFQLINDSFMSNKRKKAFAALINRRIEELNE</sequence>
<keyword evidence="1" id="KW-0808">Transferase</keyword>
<evidence type="ECO:0000256" key="2">
    <source>
        <dbReference type="ARBA" id="ARBA00022777"/>
    </source>
</evidence>
<dbReference type="InterPro" id="IPR052028">
    <property type="entry name" value="HipA_Ser/Thr_kinase"/>
</dbReference>
<gene>
    <name evidence="4" type="ORF">LCGC14_1654220</name>
</gene>
<dbReference type="Pfam" id="PF07804">
    <property type="entry name" value="HipA_C"/>
    <property type="match status" value="1"/>
</dbReference>
<proteinExistence type="predicted"/>